<gene>
    <name evidence="1" type="ORF">FC89_GL000233</name>
</gene>
<dbReference type="AlphaFoldDB" id="A0A0R1VP52"/>
<dbReference type="Proteomes" id="UP000051451">
    <property type="component" value="Unassembled WGS sequence"/>
</dbReference>
<sequence>MPSELDVLASELPVLDSKEDFKYIEEVSGDGRYRQVAWQKVANGYVALYGQKELKISDNQSLLEIDFPEEEA</sequence>
<keyword evidence="2" id="KW-1185">Reference proteome</keyword>
<dbReference type="GeneID" id="98318290"/>
<dbReference type="RefSeq" id="WP_057871031.1">
    <property type="nucleotide sequence ID" value="NZ_AZGB01000006.1"/>
</dbReference>
<evidence type="ECO:0000313" key="2">
    <source>
        <dbReference type="Proteomes" id="UP000051451"/>
    </source>
</evidence>
<organism evidence="1 2">
    <name type="scientific">Liquorilactobacillus ghanensis DSM 18630</name>
    <dbReference type="NCBI Taxonomy" id="1423750"/>
    <lineage>
        <taxon>Bacteria</taxon>
        <taxon>Bacillati</taxon>
        <taxon>Bacillota</taxon>
        <taxon>Bacilli</taxon>
        <taxon>Lactobacillales</taxon>
        <taxon>Lactobacillaceae</taxon>
        <taxon>Liquorilactobacillus</taxon>
    </lineage>
</organism>
<evidence type="ECO:0000313" key="1">
    <source>
        <dbReference type="EMBL" id="KRM07546.1"/>
    </source>
</evidence>
<comment type="caution">
    <text evidence="1">The sequence shown here is derived from an EMBL/GenBank/DDBJ whole genome shotgun (WGS) entry which is preliminary data.</text>
</comment>
<dbReference type="OrthoDB" id="2298380at2"/>
<proteinExistence type="predicted"/>
<dbReference type="PATRIC" id="fig|1423750.3.peg.235"/>
<protein>
    <submittedName>
        <fullName evidence="1">Uncharacterized protein</fullName>
    </submittedName>
</protein>
<dbReference type="STRING" id="1423750.FC89_GL000233"/>
<accession>A0A0R1VP52</accession>
<name>A0A0R1VP52_9LACO</name>
<dbReference type="EMBL" id="AZGB01000006">
    <property type="protein sequence ID" value="KRM07546.1"/>
    <property type="molecule type" value="Genomic_DNA"/>
</dbReference>
<reference evidence="1 2" key="1">
    <citation type="journal article" date="2015" name="Genome Announc.">
        <title>Expanding the biotechnology potential of lactobacilli through comparative genomics of 213 strains and associated genera.</title>
        <authorList>
            <person name="Sun Z."/>
            <person name="Harris H.M."/>
            <person name="McCann A."/>
            <person name="Guo C."/>
            <person name="Argimon S."/>
            <person name="Zhang W."/>
            <person name="Yang X."/>
            <person name="Jeffery I.B."/>
            <person name="Cooney J.C."/>
            <person name="Kagawa T.F."/>
            <person name="Liu W."/>
            <person name="Song Y."/>
            <person name="Salvetti E."/>
            <person name="Wrobel A."/>
            <person name="Rasinkangas P."/>
            <person name="Parkhill J."/>
            <person name="Rea M.C."/>
            <person name="O'Sullivan O."/>
            <person name="Ritari J."/>
            <person name="Douillard F.P."/>
            <person name="Paul Ross R."/>
            <person name="Yang R."/>
            <person name="Briner A.E."/>
            <person name="Felis G.E."/>
            <person name="de Vos W.M."/>
            <person name="Barrangou R."/>
            <person name="Klaenhammer T.R."/>
            <person name="Caufield P.W."/>
            <person name="Cui Y."/>
            <person name="Zhang H."/>
            <person name="O'Toole P.W."/>
        </authorList>
    </citation>
    <scope>NUCLEOTIDE SEQUENCE [LARGE SCALE GENOMIC DNA]</scope>
    <source>
        <strain evidence="1 2">DSM 18630</strain>
    </source>
</reference>